<feature type="compositionally biased region" description="Basic and acidic residues" evidence="1">
    <location>
        <begin position="334"/>
        <end position="345"/>
    </location>
</feature>
<sequence length="381" mass="41827">MKIKVVILLIASTVIEASLLNTGIYTKSLYGGFSYSSPFDAIRNYHRERYNAKKAFDIARLRAGIYGLGNGFYGYGYGTLLFPRFVKPVFPGYIAPVTPPIGLGYSKPYVPVLNAPPNIFPVNTGYVPKTGYGGSYSQNFAYGKGYSYSKNIFDGGPNYQFPRVILPAPNFVSPPVPISKVTPILLGSGFKTYSPGYQYSYFIKGPLSPKVIPQGNFNGYNSIYGTRYSQFPPPLPVTGIKGVSNWKGIPLGIGPVGKDPFTYDPNFNVMFDDYRTRQLTASKKGTPWNNILIDPPVLGNTGYSLLPPVGQDFSVVPSPYDSYSDPFKGYAARSDTESFKSDESMKGTAAAPDSVVQESRKSDSQEIESEKSFMVKQERSS</sequence>
<dbReference type="AlphaFoldDB" id="A0A8X6R3E1"/>
<reference evidence="3" key="1">
    <citation type="submission" date="2020-08" db="EMBL/GenBank/DDBJ databases">
        <title>Multicomponent nature underlies the extraordinary mechanical properties of spider dragline silk.</title>
        <authorList>
            <person name="Kono N."/>
            <person name="Nakamura H."/>
            <person name="Mori M."/>
            <person name="Yoshida Y."/>
            <person name="Ohtoshi R."/>
            <person name="Malay A.D."/>
            <person name="Moran D.A.P."/>
            <person name="Tomita M."/>
            <person name="Numata K."/>
            <person name="Arakawa K."/>
        </authorList>
    </citation>
    <scope>NUCLEOTIDE SEQUENCE</scope>
</reference>
<protein>
    <submittedName>
        <fullName evidence="3">Uncharacterized protein</fullName>
    </submittedName>
</protein>
<comment type="caution">
    <text evidence="3">The sequence shown here is derived from an EMBL/GenBank/DDBJ whole genome shotgun (WGS) entry which is preliminary data.</text>
</comment>
<dbReference type="OrthoDB" id="6424119at2759"/>
<feature type="region of interest" description="Disordered" evidence="1">
    <location>
        <begin position="334"/>
        <end position="381"/>
    </location>
</feature>
<accession>A0A8X6R3E1</accession>
<keyword evidence="2" id="KW-0732">Signal</keyword>
<gene>
    <name evidence="3" type="primary">AVEN_79227_1</name>
    <name evidence="3" type="ORF">NPIL_417011</name>
</gene>
<evidence type="ECO:0000256" key="2">
    <source>
        <dbReference type="SAM" id="SignalP"/>
    </source>
</evidence>
<organism evidence="3 4">
    <name type="scientific">Nephila pilipes</name>
    <name type="common">Giant wood spider</name>
    <name type="synonym">Nephila maculata</name>
    <dbReference type="NCBI Taxonomy" id="299642"/>
    <lineage>
        <taxon>Eukaryota</taxon>
        <taxon>Metazoa</taxon>
        <taxon>Ecdysozoa</taxon>
        <taxon>Arthropoda</taxon>
        <taxon>Chelicerata</taxon>
        <taxon>Arachnida</taxon>
        <taxon>Araneae</taxon>
        <taxon>Araneomorphae</taxon>
        <taxon>Entelegynae</taxon>
        <taxon>Araneoidea</taxon>
        <taxon>Nephilidae</taxon>
        <taxon>Nephila</taxon>
    </lineage>
</organism>
<evidence type="ECO:0000313" key="3">
    <source>
        <dbReference type="EMBL" id="GFU54543.1"/>
    </source>
</evidence>
<proteinExistence type="predicted"/>
<dbReference type="EMBL" id="BMAW01039102">
    <property type="protein sequence ID" value="GFU54543.1"/>
    <property type="molecule type" value="Genomic_DNA"/>
</dbReference>
<name>A0A8X6R3E1_NEPPI</name>
<dbReference type="Proteomes" id="UP000887013">
    <property type="component" value="Unassembled WGS sequence"/>
</dbReference>
<feature type="signal peptide" evidence="2">
    <location>
        <begin position="1"/>
        <end position="17"/>
    </location>
</feature>
<keyword evidence="4" id="KW-1185">Reference proteome</keyword>
<feature type="compositionally biased region" description="Basic and acidic residues" evidence="1">
    <location>
        <begin position="358"/>
        <end position="381"/>
    </location>
</feature>
<evidence type="ECO:0000313" key="4">
    <source>
        <dbReference type="Proteomes" id="UP000887013"/>
    </source>
</evidence>
<evidence type="ECO:0000256" key="1">
    <source>
        <dbReference type="SAM" id="MobiDB-lite"/>
    </source>
</evidence>
<feature type="chain" id="PRO_5036494867" evidence="2">
    <location>
        <begin position="18"/>
        <end position="381"/>
    </location>
</feature>